<proteinExistence type="inferred from homology"/>
<dbReference type="Proteomes" id="UP000294546">
    <property type="component" value="Unassembled WGS sequence"/>
</dbReference>
<sequence>MCGRFNVIDDPFTQDLLEQLEVKARLDTQYNIAPTEDIQVVMQEDGANRLRHMRWWLIPSWVKEPGTKYSMFNARAETLEQSPAFRGPFKHQRCIIPASSFIEWKSENGHKHPYSIRPSDQAFAFAGLWDHWGHGAERIYSCSMITTDAVQAFQTIHNRQPVMLPRDAFDQWLNPDIEGDELIHLLRPTLPCALEVLEIDPAINNSRHKKQIKPTGEPFQIWV</sequence>
<keyword evidence="4 8" id="KW-0378">Hydrolase</keyword>
<evidence type="ECO:0000313" key="9">
    <source>
        <dbReference type="EMBL" id="TCK02955.1"/>
    </source>
</evidence>
<keyword evidence="6" id="KW-0238">DNA-binding</keyword>
<dbReference type="GO" id="GO:0008233">
    <property type="term" value="F:peptidase activity"/>
    <property type="evidence" value="ECO:0007669"/>
    <property type="project" value="UniProtKB-KW"/>
</dbReference>
<dbReference type="InterPro" id="IPR036590">
    <property type="entry name" value="SRAP-like"/>
</dbReference>
<dbReference type="PANTHER" id="PTHR13604:SF0">
    <property type="entry name" value="ABASIC SITE PROCESSING PROTEIN HMCES"/>
    <property type="match status" value="1"/>
</dbReference>
<evidence type="ECO:0000256" key="7">
    <source>
        <dbReference type="ARBA" id="ARBA00023239"/>
    </source>
</evidence>
<protein>
    <recommendedName>
        <fullName evidence="8">Abasic site processing protein</fullName>
        <ecNumber evidence="8">3.4.-.-</ecNumber>
    </recommendedName>
</protein>
<dbReference type="InterPro" id="IPR003738">
    <property type="entry name" value="SRAP"/>
</dbReference>
<evidence type="ECO:0000256" key="4">
    <source>
        <dbReference type="ARBA" id="ARBA00022801"/>
    </source>
</evidence>
<dbReference type="GO" id="GO:0106300">
    <property type="term" value="P:protein-DNA covalent cross-linking repair"/>
    <property type="evidence" value="ECO:0007669"/>
    <property type="project" value="InterPro"/>
</dbReference>
<comment type="caution">
    <text evidence="9">The sequence shown here is derived from an EMBL/GenBank/DDBJ whole genome shotgun (WGS) entry which is preliminary data.</text>
</comment>
<evidence type="ECO:0000256" key="1">
    <source>
        <dbReference type="ARBA" id="ARBA00008136"/>
    </source>
</evidence>
<dbReference type="SUPFAM" id="SSF143081">
    <property type="entry name" value="BB1717-like"/>
    <property type="match status" value="1"/>
</dbReference>
<evidence type="ECO:0000256" key="3">
    <source>
        <dbReference type="ARBA" id="ARBA00022763"/>
    </source>
</evidence>
<keyword evidence="2 8" id="KW-0645">Protease</keyword>
<keyword evidence="3" id="KW-0227">DNA damage</keyword>
<gene>
    <name evidence="9" type="ORF">CLV83_4008</name>
</gene>
<name>A0A4R1G901_9GAMM</name>
<evidence type="ECO:0000256" key="5">
    <source>
        <dbReference type="ARBA" id="ARBA00023124"/>
    </source>
</evidence>
<evidence type="ECO:0000256" key="6">
    <source>
        <dbReference type="ARBA" id="ARBA00023125"/>
    </source>
</evidence>
<dbReference type="Pfam" id="PF02586">
    <property type="entry name" value="SRAP"/>
    <property type="match status" value="1"/>
</dbReference>
<dbReference type="EMBL" id="SMFU01000013">
    <property type="protein sequence ID" value="TCK02955.1"/>
    <property type="molecule type" value="Genomic_DNA"/>
</dbReference>
<dbReference type="GO" id="GO:0006508">
    <property type="term" value="P:proteolysis"/>
    <property type="evidence" value="ECO:0007669"/>
    <property type="project" value="UniProtKB-KW"/>
</dbReference>
<dbReference type="GO" id="GO:0016829">
    <property type="term" value="F:lyase activity"/>
    <property type="evidence" value="ECO:0007669"/>
    <property type="project" value="UniProtKB-KW"/>
</dbReference>
<dbReference type="EC" id="3.4.-.-" evidence="8"/>
<dbReference type="RefSeq" id="WP_132296809.1">
    <property type="nucleotide sequence ID" value="NZ_SMFU01000013.1"/>
</dbReference>
<dbReference type="AlphaFoldDB" id="A0A4R1G901"/>
<keyword evidence="5" id="KW-0190">Covalent protein-DNA linkage</keyword>
<dbReference type="PANTHER" id="PTHR13604">
    <property type="entry name" value="DC12-RELATED"/>
    <property type="match status" value="1"/>
</dbReference>
<keyword evidence="10" id="KW-1185">Reference proteome</keyword>
<dbReference type="OrthoDB" id="6192129at2"/>
<evidence type="ECO:0000256" key="2">
    <source>
        <dbReference type="ARBA" id="ARBA00022670"/>
    </source>
</evidence>
<keyword evidence="7" id="KW-0456">Lyase</keyword>
<dbReference type="GO" id="GO:0003697">
    <property type="term" value="F:single-stranded DNA binding"/>
    <property type="evidence" value="ECO:0007669"/>
    <property type="project" value="InterPro"/>
</dbReference>
<dbReference type="Gene3D" id="3.90.1680.10">
    <property type="entry name" value="SOS response associated peptidase-like"/>
    <property type="match status" value="1"/>
</dbReference>
<reference evidence="9 10" key="1">
    <citation type="submission" date="2019-03" db="EMBL/GenBank/DDBJ databases">
        <title>Genomic Encyclopedia of Archaeal and Bacterial Type Strains, Phase II (KMG-II): from individual species to whole genera.</title>
        <authorList>
            <person name="Goeker M."/>
        </authorList>
    </citation>
    <scope>NUCLEOTIDE SEQUENCE [LARGE SCALE GENOMIC DNA]</scope>
    <source>
        <strain evidence="9 10">DSM 27697</strain>
    </source>
</reference>
<comment type="similarity">
    <text evidence="1 8">Belongs to the SOS response-associated peptidase family.</text>
</comment>
<evidence type="ECO:0000256" key="8">
    <source>
        <dbReference type="RuleBase" id="RU364100"/>
    </source>
</evidence>
<accession>A0A4R1G901</accession>
<evidence type="ECO:0000313" key="10">
    <source>
        <dbReference type="Proteomes" id="UP000294546"/>
    </source>
</evidence>
<organism evidence="9 10">
    <name type="scientific">Marinobacterium mangrovicola</name>
    <dbReference type="NCBI Taxonomy" id="1476959"/>
    <lineage>
        <taxon>Bacteria</taxon>
        <taxon>Pseudomonadati</taxon>
        <taxon>Pseudomonadota</taxon>
        <taxon>Gammaproteobacteria</taxon>
        <taxon>Oceanospirillales</taxon>
        <taxon>Oceanospirillaceae</taxon>
        <taxon>Marinobacterium</taxon>
    </lineage>
</organism>